<reference evidence="2 3" key="1">
    <citation type="journal article" date="2017" name="G3 (Bethesda)">
        <title>First Draft Genome Sequence of the Pathogenic Fungus Lomentospora prolificans (Formerly Scedosporium prolificans).</title>
        <authorList>
            <person name="Luo R."/>
            <person name="Zimin A."/>
            <person name="Workman R."/>
            <person name="Fan Y."/>
            <person name="Pertea G."/>
            <person name="Grossman N."/>
            <person name="Wear M.P."/>
            <person name="Jia B."/>
            <person name="Miller H."/>
            <person name="Casadevall A."/>
            <person name="Timp W."/>
            <person name="Zhang S.X."/>
            <person name="Salzberg S.L."/>
        </authorList>
    </citation>
    <scope>NUCLEOTIDE SEQUENCE [LARGE SCALE GENOMIC DNA]</scope>
    <source>
        <strain evidence="2 3">JHH-5317</strain>
    </source>
</reference>
<accession>A0A2N3N2W9</accession>
<feature type="compositionally biased region" description="Low complexity" evidence="1">
    <location>
        <begin position="55"/>
        <end position="85"/>
    </location>
</feature>
<gene>
    <name evidence="2" type="ORF">jhhlp_006841</name>
</gene>
<dbReference type="AlphaFoldDB" id="A0A2N3N2W9"/>
<protein>
    <submittedName>
        <fullName evidence="2">Uncharacterized protein</fullName>
    </submittedName>
</protein>
<keyword evidence="3" id="KW-1185">Reference proteome</keyword>
<feature type="compositionally biased region" description="Low complexity" evidence="1">
    <location>
        <begin position="36"/>
        <end position="47"/>
    </location>
</feature>
<evidence type="ECO:0000313" key="2">
    <source>
        <dbReference type="EMBL" id="PKS06767.1"/>
    </source>
</evidence>
<dbReference type="VEuPathDB" id="FungiDB:jhhlp_006841"/>
<feature type="compositionally biased region" description="Basic and acidic residues" evidence="1">
    <location>
        <begin position="140"/>
        <end position="178"/>
    </location>
</feature>
<dbReference type="InParanoid" id="A0A2N3N2W9"/>
<comment type="caution">
    <text evidence="2">The sequence shown here is derived from an EMBL/GenBank/DDBJ whole genome shotgun (WGS) entry which is preliminary data.</text>
</comment>
<dbReference type="Proteomes" id="UP000233524">
    <property type="component" value="Unassembled WGS sequence"/>
</dbReference>
<feature type="compositionally biased region" description="Basic and acidic residues" evidence="1">
    <location>
        <begin position="109"/>
        <end position="126"/>
    </location>
</feature>
<dbReference type="OrthoDB" id="5245637at2759"/>
<evidence type="ECO:0000313" key="3">
    <source>
        <dbReference type="Proteomes" id="UP000233524"/>
    </source>
</evidence>
<name>A0A2N3N2W9_9PEZI</name>
<sequence>MAEEQVNTAPAIPVSEEATKVAEPPTEAKATEQQETVVPVSTSGPVSEAKKDAALNDADTNTTTAAAKAQDASAPALAADSAAPTEPTKAGAAATMNGGAKEVVAEACAPEKTEVGEQAESSKDAEQPSVPAPATTEVPKPTEETVAEEKSVEEKPTEEKVVEEKAPEEKPAETKPVEEQPTVSNGEAADVEIKDAPEAPVVPEASESQAGGKRSADEAEFTNGGEASEPVGKKAKVAEEAPATNGRALARKASKSRKEKKSIAPVGRTARRTRSQGLADV</sequence>
<feature type="compositionally biased region" description="Basic residues" evidence="1">
    <location>
        <begin position="249"/>
        <end position="260"/>
    </location>
</feature>
<organism evidence="2 3">
    <name type="scientific">Lomentospora prolificans</name>
    <dbReference type="NCBI Taxonomy" id="41688"/>
    <lineage>
        <taxon>Eukaryota</taxon>
        <taxon>Fungi</taxon>
        <taxon>Dikarya</taxon>
        <taxon>Ascomycota</taxon>
        <taxon>Pezizomycotina</taxon>
        <taxon>Sordariomycetes</taxon>
        <taxon>Hypocreomycetidae</taxon>
        <taxon>Microascales</taxon>
        <taxon>Microascaceae</taxon>
        <taxon>Lomentospora</taxon>
    </lineage>
</organism>
<dbReference type="EMBL" id="NLAX01001033">
    <property type="protein sequence ID" value="PKS06767.1"/>
    <property type="molecule type" value="Genomic_DNA"/>
</dbReference>
<evidence type="ECO:0000256" key="1">
    <source>
        <dbReference type="SAM" id="MobiDB-lite"/>
    </source>
</evidence>
<proteinExistence type="predicted"/>
<feature type="region of interest" description="Disordered" evidence="1">
    <location>
        <begin position="1"/>
        <end position="281"/>
    </location>
</feature>